<reference evidence="2" key="1">
    <citation type="submission" date="2021-02" db="EMBL/GenBank/DDBJ databases">
        <authorList>
            <person name="Dougan E. K."/>
            <person name="Rhodes N."/>
            <person name="Thang M."/>
            <person name="Chan C."/>
        </authorList>
    </citation>
    <scope>NUCLEOTIDE SEQUENCE</scope>
</reference>
<comment type="caution">
    <text evidence="2">The sequence shown here is derived from an EMBL/GenBank/DDBJ whole genome shotgun (WGS) entry which is preliminary data.</text>
</comment>
<name>A0A812QJD7_9DINO</name>
<feature type="transmembrane region" description="Helical" evidence="1">
    <location>
        <begin position="504"/>
        <end position="524"/>
    </location>
</feature>
<organism evidence="2 3">
    <name type="scientific">Symbiodinium natans</name>
    <dbReference type="NCBI Taxonomy" id="878477"/>
    <lineage>
        <taxon>Eukaryota</taxon>
        <taxon>Sar</taxon>
        <taxon>Alveolata</taxon>
        <taxon>Dinophyceae</taxon>
        <taxon>Suessiales</taxon>
        <taxon>Symbiodiniaceae</taxon>
        <taxon>Symbiodinium</taxon>
    </lineage>
</organism>
<gene>
    <name evidence="2" type="primary">HERC2</name>
    <name evidence="2" type="ORF">SNAT2548_LOCUS20948</name>
</gene>
<evidence type="ECO:0000313" key="3">
    <source>
        <dbReference type="Proteomes" id="UP000604046"/>
    </source>
</evidence>
<dbReference type="Proteomes" id="UP000604046">
    <property type="component" value="Unassembled WGS sequence"/>
</dbReference>
<feature type="transmembrane region" description="Helical" evidence="1">
    <location>
        <begin position="317"/>
        <end position="340"/>
    </location>
</feature>
<keyword evidence="3" id="KW-1185">Reference proteome</keyword>
<proteinExistence type="predicted"/>
<dbReference type="EMBL" id="CAJNDS010002230">
    <property type="protein sequence ID" value="CAE7383993.1"/>
    <property type="molecule type" value="Genomic_DNA"/>
</dbReference>
<accession>A0A812QJD7</accession>
<feature type="transmembrane region" description="Helical" evidence="1">
    <location>
        <begin position="599"/>
        <end position="623"/>
    </location>
</feature>
<evidence type="ECO:0000256" key="1">
    <source>
        <dbReference type="SAM" id="Phobius"/>
    </source>
</evidence>
<dbReference type="OrthoDB" id="440910at2759"/>
<feature type="transmembrane region" description="Helical" evidence="1">
    <location>
        <begin position="551"/>
        <end position="571"/>
    </location>
</feature>
<protein>
    <submittedName>
        <fullName evidence="2">HERC2 protein</fullName>
    </submittedName>
</protein>
<evidence type="ECO:0000313" key="2">
    <source>
        <dbReference type="EMBL" id="CAE7383993.1"/>
    </source>
</evidence>
<feature type="transmembrane region" description="Helical" evidence="1">
    <location>
        <begin position="643"/>
        <end position="665"/>
    </location>
</feature>
<keyword evidence="1" id="KW-0472">Membrane</keyword>
<keyword evidence="1" id="KW-1133">Transmembrane helix</keyword>
<sequence length="774" mass="84371">MDVYADGNCASSLTSFHANGVDAYGLYDFWDNYRPGSIWLHQYDTQLTTCDETGGHAGIYFTCASYTCPSGYTQKANPSTLYAVDDAAVREILKTWTQLNALNLSDSNASNESGLLAEFSLSTEVGTVKVVALSPTMAADSVAISAADENSSASVEVPADLLAEISDGSPVLLSITLATEDVAAKFSNLPGPGDAEGADAPIKLASKPLIFSLRGVDGKALEIGRKLQTPLVLRLEATDAAAVGAYWDEEAARWSTEGVRNLAAPERRLRETVDTILAFETDQLAPMFAGILQALSCSTFAQIATETGLRRMARTEWLTRAATIVVFCFVGLSLLALCAAHRQDWKAQKAIAEEDRHALHFHTQESLKDVGAWCPSGGWLLSQCRLLAGTLLRVGSLGAFVGKTLVNHCIEAIHSHRSRVEKQSLRALLRHGSGKLRRSQTRDAMEILGRTGTASHNLDIHGTGFSSVEEFVQGPWHVRVRLLLPAKHPWLAPLRYCAFVRASVRTALLILKLAGAGTVAALFFSTDAQLDDNDSRCSVADDLISKLMRKFWISVVSLFVGDAVILFLFLVQWRRTVRKESWTDRKMARQRCVWRLRSLCFWVLSVAYAGCCLFYCLLFLANVTPQDGLDWLEAMAYALVQDLVLVPLSVAVLLGLAATVALACSRRVREGAENRWIEDSTFFSSCPADKFNGRGERGENANQDEALGDINVMDLVEDASSIDDDLLENLASLVQLSLDDASSNPEQALGVDSGDPEGSLEEWGMESHADFLRI</sequence>
<keyword evidence="1" id="KW-0812">Transmembrane</keyword>
<dbReference type="AlphaFoldDB" id="A0A812QJD7"/>